<sequence>MFTKPFKTHHKLAGALAFGLLCAYACADDFVARRVREIAGEHRATGHQALSRYEAHQGSKLTHRIDRRVSSGGVV</sequence>
<protein>
    <submittedName>
        <fullName evidence="1">Uncharacterized protein</fullName>
    </submittedName>
</protein>
<dbReference type="Proteomes" id="UP000789595">
    <property type="component" value="Unassembled WGS sequence"/>
</dbReference>
<evidence type="ECO:0000313" key="2">
    <source>
        <dbReference type="Proteomes" id="UP000789595"/>
    </source>
</evidence>
<evidence type="ECO:0000313" key="1">
    <source>
        <dbReference type="EMBL" id="CAH0370044.1"/>
    </source>
</evidence>
<reference evidence="1" key="1">
    <citation type="submission" date="2021-11" db="EMBL/GenBank/DDBJ databases">
        <authorList>
            <consortium name="Genoscope - CEA"/>
            <person name="William W."/>
        </authorList>
    </citation>
    <scope>NUCLEOTIDE SEQUENCE</scope>
</reference>
<dbReference type="EMBL" id="CAKKNE010000002">
    <property type="protein sequence ID" value="CAH0370044.1"/>
    <property type="molecule type" value="Genomic_DNA"/>
</dbReference>
<accession>A0A8J2WWB8</accession>
<proteinExistence type="predicted"/>
<dbReference type="AlphaFoldDB" id="A0A8J2WWB8"/>
<organism evidence="1 2">
    <name type="scientific">Pelagomonas calceolata</name>
    <dbReference type="NCBI Taxonomy" id="35677"/>
    <lineage>
        <taxon>Eukaryota</taxon>
        <taxon>Sar</taxon>
        <taxon>Stramenopiles</taxon>
        <taxon>Ochrophyta</taxon>
        <taxon>Pelagophyceae</taxon>
        <taxon>Pelagomonadales</taxon>
        <taxon>Pelagomonadaceae</taxon>
        <taxon>Pelagomonas</taxon>
    </lineage>
</organism>
<gene>
    <name evidence="1" type="ORF">PECAL_2P31940</name>
</gene>
<comment type="caution">
    <text evidence="1">The sequence shown here is derived from an EMBL/GenBank/DDBJ whole genome shotgun (WGS) entry which is preliminary data.</text>
</comment>
<keyword evidence="2" id="KW-1185">Reference proteome</keyword>
<name>A0A8J2WWB8_9STRA</name>